<keyword evidence="2" id="KW-1185">Reference proteome</keyword>
<reference evidence="1 2" key="1">
    <citation type="submission" date="2018-10" db="EMBL/GenBank/DDBJ databases">
        <title>Phylogenomics of Brevibacillus.</title>
        <authorList>
            <person name="Dunlap C."/>
        </authorList>
    </citation>
    <scope>NUCLEOTIDE SEQUENCE [LARGE SCALE GENOMIC DNA]</scope>
    <source>
        <strain evidence="1 2">JCM 12215</strain>
    </source>
</reference>
<evidence type="ECO:0000313" key="2">
    <source>
        <dbReference type="Proteomes" id="UP000282028"/>
    </source>
</evidence>
<dbReference type="AlphaFoldDB" id="A0A3M8CIC5"/>
<accession>A0A3M8CIC5</accession>
<name>A0A3M8CIC5_9BACL</name>
<gene>
    <name evidence="1" type="ORF">EDM52_08025</name>
</gene>
<dbReference type="EMBL" id="RHHR01000010">
    <property type="protein sequence ID" value="RNB75516.1"/>
    <property type="molecule type" value="Genomic_DNA"/>
</dbReference>
<organism evidence="1 2">
    <name type="scientific">Brevibacillus invocatus</name>
    <dbReference type="NCBI Taxonomy" id="173959"/>
    <lineage>
        <taxon>Bacteria</taxon>
        <taxon>Bacillati</taxon>
        <taxon>Bacillota</taxon>
        <taxon>Bacilli</taxon>
        <taxon>Bacillales</taxon>
        <taxon>Paenibacillaceae</taxon>
        <taxon>Brevibacillus</taxon>
    </lineage>
</organism>
<dbReference type="RefSeq" id="WP_122908476.1">
    <property type="nucleotide sequence ID" value="NZ_CBCSBE010000001.1"/>
</dbReference>
<dbReference type="OrthoDB" id="2987331at2"/>
<comment type="caution">
    <text evidence="1">The sequence shown here is derived from an EMBL/GenBank/DDBJ whole genome shotgun (WGS) entry which is preliminary data.</text>
</comment>
<dbReference type="Proteomes" id="UP000282028">
    <property type="component" value="Unassembled WGS sequence"/>
</dbReference>
<evidence type="ECO:0008006" key="3">
    <source>
        <dbReference type="Google" id="ProtNLM"/>
    </source>
</evidence>
<proteinExistence type="predicted"/>
<protein>
    <recommendedName>
        <fullName evidence="3">Helicase XPB/Ssl2 N-terminal domain-containing protein</fullName>
    </recommendedName>
</protein>
<sequence length="635" mass="73488">MRLQDTLENLSESTRQAILKEQSRRFDWTDNQELLARLSDPVFIHHVWERSSELERQVIRLFVQTATRGFFSRKDWEKNTAGEHRPLQAALTKLRRLGLVVTVRKMWSEIGYLMPQEIRDQFTTYLLPDSDSAHITLSKTLPYYITAGRGIQLDLIGLLLAIRDQEIPLTQKGSVHRRYQQKLTASLSLGSEHVNGLDIPILHEEGQTGRALLVVLDLAWKLGLVRESDRRLVLDQSRVKQWLNAEPTSRWKEMYQIVHDLYVPTGKWWDTLTYIMGKVPVDQWCSLDEQLRMLEKAGFVITEDAVDRITKEWLHLLLGFGWIQLGVDEEKHVYWRWNAISRAAEEEGWYVDPAGVITIPPLVPIKAIWEASRYCSLQFDGTLIRGDLQEKKLQSYLASGGSEAQVLSFLQDYCVHPLPDSIGELITLWAQSARQIQLEPCYRVRTAHAGFLTEWLELADFKPYLTQMISSTEFLVSREEYEELVALLRQYGYEPHVLATHTHPAEKHGSPQVEEARLGMVRVERPWDGYAVENTFPEQEGQAQISALPKVWTGHLQSYHPQSLRDLLKRAAELQLEVEYQLADQMKKRGKPAELRVEMGYWMVTFTGDSGKNKLRLEEIDRVRIVVPEYLYEGS</sequence>
<evidence type="ECO:0000313" key="1">
    <source>
        <dbReference type="EMBL" id="RNB75516.1"/>
    </source>
</evidence>